<dbReference type="Pfam" id="PF13229">
    <property type="entry name" value="Beta_helix"/>
    <property type="match status" value="1"/>
</dbReference>
<organism evidence="2 3">
    <name type="scientific">SAR86 cluster bacterium</name>
    <dbReference type="NCBI Taxonomy" id="2030880"/>
    <lineage>
        <taxon>Bacteria</taxon>
        <taxon>Pseudomonadati</taxon>
        <taxon>Pseudomonadota</taxon>
        <taxon>Gammaproteobacteria</taxon>
        <taxon>SAR86 cluster</taxon>
    </lineage>
</organism>
<dbReference type="Proteomes" id="UP000218327">
    <property type="component" value="Unassembled WGS sequence"/>
</dbReference>
<dbReference type="SMART" id="SM00710">
    <property type="entry name" value="PbH1"/>
    <property type="match status" value="7"/>
</dbReference>
<protein>
    <recommendedName>
        <fullName evidence="1">Right handed beta helix domain-containing protein</fullName>
    </recommendedName>
</protein>
<sequence length="404" mass="43258">MNINNRLLRIVGVSSIAILLASCGAEEPAMPELSFEESLQLQLIQAQPGDVIEIPAGIHEITRTLSLTVPGVTIRGAGIDSSILSFKNQVQGAEGLLISADDFIIEDLAIEDTVGDALKINESDNVIVRRVRTEWTGGALTTNGAYGIYPVQCNNVLIEESVAIGASDAGIYVGQSSQIIVRNSRAEYNVAGIEIENSTFADVYNNIATNNTGGILVFDLPNLPVQGGRNTRVFNNQIYNNNTDNFAPEGNIVASVPAGTGMMILANDNIEVFDNEFTNNDSVNIIIVNYLINGIPLDDPNYDPLPESIYLHNNTFIGGGENPDSEPLALLHAATGQPIPDVVWDGMLVPGKQAKDILCLQENGDMTFVNLDAGNGFAAPSFDAAEHQCSLPRLAEISLDFSTK</sequence>
<dbReference type="InterPro" id="IPR039448">
    <property type="entry name" value="Beta_helix"/>
</dbReference>
<feature type="domain" description="Right handed beta helix" evidence="1">
    <location>
        <begin position="95"/>
        <end position="219"/>
    </location>
</feature>
<dbReference type="AlphaFoldDB" id="A0A2A5B9H0"/>
<name>A0A2A5B9H0_9GAMM</name>
<comment type="caution">
    <text evidence="2">The sequence shown here is derived from an EMBL/GenBank/DDBJ whole genome shotgun (WGS) entry which is preliminary data.</text>
</comment>
<dbReference type="InterPro" id="IPR012334">
    <property type="entry name" value="Pectin_lyas_fold"/>
</dbReference>
<dbReference type="EMBL" id="NVVJ01000004">
    <property type="protein sequence ID" value="PCJ28020.1"/>
    <property type="molecule type" value="Genomic_DNA"/>
</dbReference>
<dbReference type="NCBIfam" id="TIGR03805">
    <property type="entry name" value="beta_helix_1"/>
    <property type="match status" value="1"/>
</dbReference>
<dbReference type="InterPro" id="IPR022442">
    <property type="entry name" value="SO_2930-like_dom"/>
</dbReference>
<reference evidence="3" key="1">
    <citation type="submission" date="2017-08" db="EMBL/GenBank/DDBJ databases">
        <title>A dynamic microbial community with high functional redundancy inhabits the cold, oxic subseafloor aquifer.</title>
        <authorList>
            <person name="Tully B.J."/>
            <person name="Wheat C.G."/>
            <person name="Glazer B.T."/>
            <person name="Huber J.A."/>
        </authorList>
    </citation>
    <scope>NUCLEOTIDE SEQUENCE [LARGE SCALE GENOMIC DNA]</scope>
</reference>
<evidence type="ECO:0000259" key="1">
    <source>
        <dbReference type="Pfam" id="PF13229"/>
    </source>
</evidence>
<evidence type="ECO:0000313" key="2">
    <source>
        <dbReference type="EMBL" id="PCJ28020.1"/>
    </source>
</evidence>
<proteinExistence type="predicted"/>
<gene>
    <name evidence="2" type="ORF">COA96_02335</name>
</gene>
<accession>A0A2A5B9H0</accession>
<dbReference type="InterPro" id="IPR011050">
    <property type="entry name" value="Pectin_lyase_fold/virulence"/>
</dbReference>
<dbReference type="InterPro" id="IPR006626">
    <property type="entry name" value="PbH1"/>
</dbReference>
<dbReference type="SUPFAM" id="SSF51126">
    <property type="entry name" value="Pectin lyase-like"/>
    <property type="match status" value="1"/>
</dbReference>
<evidence type="ECO:0000313" key="3">
    <source>
        <dbReference type="Proteomes" id="UP000218327"/>
    </source>
</evidence>
<dbReference type="PROSITE" id="PS51257">
    <property type="entry name" value="PROKAR_LIPOPROTEIN"/>
    <property type="match status" value="1"/>
</dbReference>
<dbReference type="Gene3D" id="2.160.20.10">
    <property type="entry name" value="Single-stranded right-handed beta-helix, Pectin lyase-like"/>
    <property type="match status" value="1"/>
</dbReference>